<evidence type="ECO:0000313" key="1">
    <source>
        <dbReference type="EMBL" id="OJT03935.1"/>
    </source>
</evidence>
<comment type="caution">
    <text evidence="1">The sequence shown here is derived from an EMBL/GenBank/DDBJ whole genome shotgun (WGS) entry which is preliminary data.</text>
</comment>
<gene>
    <name evidence="1" type="ORF">TRAPUB_5388</name>
</gene>
<dbReference type="InterPro" id="IPR011990">
    <property type="entry name" value="TPR-like_helical_dom_sf"/>
</dbReference>
<dbReference type="Gene3D" id="1.25.40.10">
    <property type="entry name" value="Tetratricopeptide repeat domain"/>
    <property type="match status" value="1"/>
</dbReference>
<proteinExistence type="predicted"/>
<organism evidence="1 2">
    <name type="scientific">Trametes pubescens</name>
    <name type="common">White-rot fungus</name>
    <dbReference type="NCBI Taxonomy" id="154538"/>
    <lineage>
        <taxon>Eukaryota</taxon>
        <taxon>Fungi</taxon>
        <taxon>Dikarya</taxon>
        <taxon>Basidiomycota</taxon>
        <taxon>Agaricomycotina</taxon>
        <taxon>Agaricomycetes</taxon>
        <taxon>Polyporales</taxon>
        <taxon>Polyporaceae</taxon>
        <taxon>Trametes</taxon>
    </lineage>
</organism>
<sequence>MYVCLEELSRNIPGARQVLGRCLKWDPDDKALQAYIKLEQRYDKQDRASAIFERWVAVHPEPRVWVE</sequence>
<dbReference type="AlphaFoldDB" id="A0A1M2V8M0"/>
<reference evidence="1 2" key="1">
    <citation type="submission" date="2016-10" db="EMBL/GenBank/DDBJ databases">
        <title>Genome sequence of the basidiomycete white-rot fungus Trametes pubescens.</title>
        <authorList>
            <person name="Makela M.R."/>
            <person name="Granchi Z."/>
            <person name="Peng M."/>
            <person name="De Vries R.P."/>
            <person name="Grigoriev I."/>
            <person name="Riley R."/>
            <person name="Hilden K."/>
        </authorList>
    </citation>
    <scope>NUCLEOTIDE SEQUENCE [LARGE SCALE GENOMIC DNA]</scope>
    <source>
        <strain evidence="1 2">FBCC735</strain>
    </source>
</reference>
<evidence type="ECO:0000313" key="2">
    <source>
        <dbReference type="Proteomes" id="UP000184267"/>
    </source>
</evidence>
<dbReference type="EMBL" id="MNAD01001575">
    <property type="protein sequence ID" value="OJT03935.1"/>
    <property type="molecule type" value="Genomic_DNA"/>
</dbReference>
<dbReference type="SUPFAM" id="SSF48452">
    <property type="entry name" value="TPR-like"/>
    <property type="match status" value="1"/>
</dbReference>
<protein>
    <submittedName>
        <fullName evidence="1">Pre-mRNA-splicing factor CLF1</fullName>
    </submittedName>
</protein>
<dbReference type="STRING" id="154538.A0A1M2V8M0"/>
<keyword evidence="2" id="KW-1185">Reference proteome</keyword>
<name>A0A1M2V8M0_TRAPU</name>
<dbReference type="OrthoDB" id="541719at2759"/>
<accession>A0A1M2V8M0</accession>
<dbReference type="Proteomes" id="UP000184267">
    <property type="component" value="Unassembled WGS sequence"/>
</dbReference>